<dbReference type="GO" id="GO:0005085">
    <property type="term" value="F:guanyl-nucleotide exchange factor activity"/>
    <property type="evidence" value="ECO:0007669"/>
    <property type="project" value="TreeGrafter"/>
</dbReference>
<dbReference type="GO" id="GO:0031410">
    <property type="term" value="C:cytoplasmic vesicle"/>
    <property type="evidence" value="ECO:0007669"/>
    <property type="project" value="TreeGrafter"/>
</dbReference>
<dbReference type="InterPro" id="IPR043987">
    <property type="entry name" value="CCZ1/INTU/HSP4_longin_1"/>
</dbReference>
<dbReference type="EMBL" id="JABSTR010000008">
    <property type="protein sequence ID" value="KAH9377192.1"/>
    <property type="molecule type" value="Genomic_DNA"/>
</dbReference>
<dbReference type="GO" id="GO:0016192">
    <property type="term" value="P:vesicle-mediated transport"/>
    <property type="evidence" value="ECO:0007669"/>
    <property type="project" value="InterPro"/>
</dbReference>
<reference evidence="3 4" key="1">
    <citation type="journal article" date="2020" name="Cell">
        <title>Large-Scale Comparative Analyses of Tick Genomes Elucidate Their Genetic Diversity and Vector Capacities.</title>
        <authorList>
            <consortium name="Tick Genome and Microbiome Consortium (TIGMIC)"/>
            <person name="Jia N."/>
            <person name="Wang J."/>
            <person name="Shi W."/>
            <person name="Du L."/>
            <person name="Sun Y."/>
            <person name="Zhan W."/>
            <person name="Jiang J.F."/>
            <person name="Wang Q."/>
            <person name="Zhang B."/>
            <person name="Ji P."/>
            <person name="Bell-Sakyi L."/>
            <person name="Cui X.M."/>
            <person name="Yuan T.T."/>
            <person name="Jiang B.G."/>
            <person name="Yang W.F."/>
            <person name="Lam T.T."/>
            <person name="Chang Q.C."/>
            <person name="Ding S.J."/>
            <person name="Wang X.J."/>
            <person name="Zhu J.G."/>
            <person name="Ruan X.D."/>
            <person name="Zhao L."/>
            <person name="Wei J.T."/>
            <person name="Ye R.Z."/>
            <person name="Que T.C."/>
            <person name="Du C.H."/>
            <person name="Zhou Y.H."/>
            <person name="Cheng J.X."/>
            <person name="Dai P.F."/>
            <person name="Guo W.B."/>
            <person name="Han X.H."/>
            <person name="Huang E.J."/>
            <person name="Li L.F."/>
            <person name="Wei W."/>
            <person name="Gao Y.C."/>
            <person name="Liu J.Z."/>
            <person name="Shao H.Z."/>
            <person name="Wang X."/>
            <person name="Wang C.C."/>
            <person name="Yang T.C."/>
            <person name="Huo Q.B."/>
            <person name="Li W."/>
            <person name="Chen H.Y."/>
            <person name="Chen S.E."/>
            <person name="Zhou L.G."/>
            <person name="Ni X.B."/>
            <person name="Tian J.H."/>
            <person name="Sheng Y."/>
            <person name="Liu T."/>
            <person name="Pan Y.S."/>
            <person name="Xia L.Y."/>
            <person name="Li J."/>
            <person name="Zhao F."/>
            <person name="Cao W.C."/>
        </authorList>
    </citation>
    <scope>NUCLEOTIDE SEQUENCE [LARGE SCALE GENOMIC DNA]</scope>
    <source>
        <strain evidence="3">HaeL-2018</strain>
    </source>
</reference>
<evidence type="ECO:0000259" key="2">
    <source>
        <dbReference type="Pfam" id="PF19031"/>
    </source>
</evidence>
<name>A0A9J6GR59_HAELO</name>
<protein>
    <recommendedName>
        <fullName evidence="2">CCZ1/INTU/HSP4 first Longin domain-containing protein</fullName>
    </recommendedName>
</protein>
<feature type="region of interest" description="Disordered" evidence="1">
    <location>
        <begin position="724"/>
        <end position="765"/>
    </location>
</feature>
<dbReference type="PANTHER" id="PTHR14407">
    <property type="entry name" value="HERMANSKY-PUDLAK SYNDROME 4 PROTEIN LIGHT-EAR PROTEIN-RELATED"/>
    <property type="match status" value="1"/>
</dbReference>
<dbReference type="PANTHER" id="PTHR14407:SF9">
    <property type="entry name" value="BLOC-3 COMPLEX MEMBER HPS4"/>
    <property type="match status" value="1"/>
</dbReference>
<sequence length="854" mass="94432">MEHLGKGVVIRYKLPKKVAVIFQGSAFYQFYAVVQSRKRLEGAFAHLRSKLRVPLGDSCRTANLAQHIRQGKQRTRSYLPPLYRMLSWWECSACEVGDAVASIAVPWKWDILHRWKYGGRLQTKRHAAASAPLDKTANDDDNLSLSDRVLIVYDRNLCTTEEDDPSDAIIYFHPAEMMPDERCDLCCQLVGVVHFFNSCFDTPEALEMRSTRFAVRILGSHIVVLGATKSLSSYVLQQQVDMLTRLMCSSKDVFNERVREFFNSCMPVCCGPKDQLSNLFRAVPTLQLPEAASNLYTKGYSFLEELQKMPGVLAGCIVFDEKVLASQFTPEITQLLLLAATSEERLAMQEVPVSYSVPPAVRLVNVYLEAAWLKDVATINKQSNENPKELDKYAEEAADDPETLPGSTHSLREGAISRQTEKLLPPADDKEPELADSLSDVDSTRSSQTTNQSSIGAPATSETVMQMAGNHSFPDSDFLSDFDSAAEDTDIVGPEACLRRLAELQETVADCIRISQENLAIDCPRRRRAAHRGSKRRLRKYVSKPDLRRLLKDIDEAQSLECDGRVKSDAAATYRYGDCDTYQGYDACLGYDAAGLFYQAHTMHAPSLLGHFAKNKSKKEIVAPTSKQVAVCQPRSQLLFGICAKKLQRALSKVGDACSALSLSPEKASANKRSLFARLRKAGTGSTASEMVTTELTVQKEAGARTFELPPVVQLELGEALDVPVEKPSHSPVKQTTEGPGSRLLRHSDSCAGEQPGNGSGQRLCSEEHIGQCSASKDKNTRTDAQCALRRVTLFVQRYCNMAGLVLLSEAAEEDEAFVYSLVRCRPTETKQGGTYIQYSLLMAGSSVMPESTT</sequence>
<dbReference type="AlphaFoldDB" id="A0A9J6GR59"/>
<evidence type="ECO:0000313" key="3">
    <source>
        <dbReference type="EMBL" id="KAH9377192.1"/>
    </source>
</evidence>
<evidence type="ECO:0000313" key="4">
    <source>
        <dbReference type="Proteomes" id="UP000821853"/>
    </source>
</evidence>
<evidence type="ECO:0000256" key="1">
    <source>
        <dbReference type="SAM" id="MobiDB-lite"/>
    </source>
</evidence>
<dbReference type="GO" id="GO:0006605">
    <property type="term" value="P:protein targeting"/>
    <property type="evidence" value="ECO:0007669"/>
    <property type="project" value="TreeGrafter"/>
</dbReference>
<feature type="compositionally biased region" description="Low complexity" evidence="1">
    <location>
        <begin position="444"/>
        <end position="454"/>
    </location>
</feature>
<dbReference type="GO" id="GO:0005765">
    <property type="term" value="C:lysosomal membrane"/>
    <property type="evidence" value="ECO:0007669"/>
    <property type="project" value="TreeGrafter"/>
</dbReference>
<keyword evidence="4" id="KW-1185">Reference proteome</keyword>
<feature type="domain" description="CCZ1/INTU/HSP4 first Longin" evidence="2">
    <location>
        <begin position="150"/>
        <end position="244"/>
    </location>
</feature>
<dbReference type="VEuPathDB" id="VectorBase:HLOH_051874"/>
<accession>A0A9J6GR59</accession>
<dbReference type="OMA" id="CCGPKDQ"/>
<dbReference type="GO" id="GO:0031267">
    <property type="term" value="F:small GTPase binding"/>
    <property type="evidence" value="ECO:0007669"/>
    <property type="project" value="TreeGrafter"/>
</dbReference>
<dbReference type="OrthoDB" id="16754at2759"/>
<proteinExistence type="predicted"/>
<gene>
    <name evidence="3" type="ORF">HPB48_017894</name>
</gene>
<dbReference type="InterPro" id="IPR026091">
    <property type="entry name" value="HPS4"/>
</dbReference>
<dbReference type="Proteomes" id="UP000821853">
    <property type="component" value="Unassembled WGS sequence"/>
</dbReference>
<feature type="region of interest" description="Disordered" evidence="1">
    <location>
        <begin position="395"/>
        <end position="459"/>
    </location>
</feature>
<dbReference type="GO" id="GO:0031085">
    <property type="term" value="C:BLOC-3 complex"/>
    <property type="evidence" value="ECO:0007669"/>
    <property type="project" value="TreeGrafter"/>
</dbReference>
<organism evidence="3 4">
    <name type="scientific">Haemaphysalis longicornis</name>
    <name type="common">Bush tick</name>
    <dbReference type="NCBI Taxonomy" id="44386"/>
    <lineage>
        <taxon>Eukaryota</taxon>
        <taxon>Metazoa</taxon>
        <taxon>Ecdysozoa</taxon>
        <taxon>Arthropoda</taxon>
        <taxon>Chelicerata</taxon>
        <taxon>Arachnida</taxon>
        <taxon>Acari</taxon>
        <taxon>Parasitiformes</taxon>
        <taxon>Ixodida</taxon>
        <taxon>Ixodoidea</taxon>
        <taxon>Ixodidae</taxon>
        <taxon>Haemaphysalinae</taxon>
        <taxon>Haemaphysalis</taxon>
    </lineage>
</organism>
<dbReference type="Pfam" id="PF19031">
    <property type="entry name" value="Intu_longin_1"/>
    <property type="match status" value="1"/>
</dbReference>
<comment type="caution">
    <text evidence="3">The sequence shown here is derived from an EMBL/GenBank/DDBJ whole genome shotgun (WGS) entry which is preliminary data.</text>
</comment>